<evidence type="ECO:0000256" key="3">
    <source>
        <dbReference type="RuleBase" id="RU363038"/>
    </source>
</evidence>
<dbReference type="PANTHER" id="PTHR11956">
    <property type="entry name" value="ARGINYL-TRNA SYNTHETASE"/>
    <property type="match status" value="1"/>
</dbReference>
<feature type="non-terminal residue" evidence="5">
    <location>
        <position position="216"/>
    </location>
</feature>
<dbReference type="SUPFAM" id="SSF52374">
    <property type="entry name" value="Nucleotidylyl transferase"/>
    <property type="match status" value="1"/>
</dbReference>
<organism evidence="5 6">
    <name type="scientific">Araneus ventricosus</name>
    <name type="common">Orbweaver spider</name>
    <name type="synonym">Epeira ventricosa</name>
    <dbReference type="NCBI Taxonomy" id="182803"/>
    <lineage>
        <taxon>Eukaryota</taxon>
        <taxon>Metazoa</taxon>
        <taxon>Ecdysozoa</taxon>
        <taxon>Arthropoda</taxon>
        <taxon>Chelicerata</taxon>
        <taxon>Arachnida</taxon>
        <taxon>Araneae</taxon>
        <taxon>Araneomorphae</taxon>
        <taxon>Entelegynae</taxon>
        <taxon>Araneoidea</taxon>
        <taxon>Araneidae</taxon>
        <taxon>Araneus</taxon>
    </lineage>
</organism>
<comment type="function">
    <text evidence="2">Catalyzes the attachment of arginine to tRNA(Arg) in a two-step reaction: arginine is first activated by ATP to form Arg-AMP and then transferred to the acceptor end of tRNA(Arg).</text>
</comment>
<dbReference type="Proteomes" id="UP000499080">
    <property type="component" value="Unassembled WGS sequence"/>
</dbReference>
<dbReference type="AlphaFoldDB" id="A0A4Y2SC27"/>
<dbReference type="PANTHER" id="PTHR11956:SF11">
    <property type="entry name" value="ARGININE--TRNA LIGASE, MITOCHONDRIAL-RELATED"/>
    <property type="match status" value="1"/>
</dbReference>
<protein>
    <recommendedName>
        <fullName evidence="1">Probable arginine--tRNA ligase, mitochondrial</fullName>
    </recommendedName>
</protein>
<comment type="similarity">
    <text evidence="3">Belongs to the class-I aminoacyl-tRNA synthetase family.</text>
</comment>
<dbReference type="Gene3D" id="3.40.50.620">
    <property type="entry name" value="HUPs"/>
    <property type="match status" value="1"/>
</dbReference>
<feature type="domain" description="Arginyl-tRNA synthetase catalytic core" evidence="4">
    <location>
        <begin position="138"/>
        <end position="215"/>
    </location>
</feature>
<sequence>MASVFRRRITGHVMSTLNQFLKKEDKSIIYDSLPLSIKLNQPKFLPPQFEITWKDVLKLKPELQERIHLNTVMTYLKNQDFPTFDGITDIFTDPVNQEKLVFTIDQELFSNSIILDIIRNIDRIPVYSTFFRNIPPENVIVEYSSPNVAKPFHFGHFRSTIIGNYIANLCKYVGHKVTRLNYVGDWGLQYGILAVGFNKFGCEEMLQKDPLNHLFE</sequence>
<dbReference type="GO" id="GO:0005739">
    <property type="term" value="C:mitochondrion"/>
    <property type="evidence" value="ECO:0007669"/>
    <property type="project" value="TreeGrafter"/>
</dbReference>
<evidence type="ECO:0000313" key="5">
    <source>
        <dbReference type="EMBL" id="GBN85136.1"/>
    </source>
</evidence>
<keyword evidence="6" id="KW-1185">Reference proteome</keyword>
<dbReference type="GO" id="GO:0005524">
    <property type="term" value="F:ATP binding"/>
    <property type="evidence" value="ECO:0007669"/>
    <property type="project" value="UniProtKB-KW"/>
</dbReference>
<comment type="caution">
    <text evidence="5">The sequence shown here is derived from an EMBL/GenBank/DDBJ whole genome shotgun (WGS) entry which is preliminary data.</text>
</comment>
<keyword evidence="3 5" id="KW-0436">Ligase</keyword>
<dbReference type="InterPro" id="IPR035684">
    <property type="entry name" value="ArgRS_core"/>
</dbReference>
<evidence type="ECO:0000256" key="2">
    <source>
        <dbReference type="ARBA" id="ARBA00049595"/>
    </source>
</evidence>
<dbReference type="PRINTS" id="PR01038">
    <property type="entry name" value="TRNASYNTHARG"/>
</dbReference>
<dbReference type="Pfam" id="PF00750">
    <property type="entry name" value="tRNA-synt_1d"/>
    <property type="match status" value="1"/>
</dbReference>
<name>A0A4Y2SC27_ARAVE</name>
<evidence type="ECO:0000256" key="1">
    <source>
        <dbReference type="ARBA" id="ARBA00039495"/>
    </source>
</evidence>
<evidence type="ECO:0000259" key="4">
    <source>
        <dbReference type="Pfam" id="PF00750"/>
    </source>
</evidence>
<dbReference type="GO" id="GO:0032543">
    <property type="term" value="P:mitochondrial translation"/>
    <property type="evidence" value="ECO:0007669"/>
    <property type="project" value="TreeGrafter"/>
</dbReference>
<proteinExistence type="inferred from homology"/>
<keyword evidence="3" id="KW-0030">Aminoacyl-tRNA synthetase</keyword>
<gene>
    <name evidence="5" type="primary">RARS2_0</name>
    <name evidence="5" type="ORF">AVEN_25284_1</name>
</gene>
<keyword evidence="3" id="KW-0067">ATP-binding</keyword>
<dbReference type="GO" id="GO:0006420">
    <property type="term" value="P:arginyl-tRNA aminoacylation"/>
    <property type="evidence" value="ECO:0007669"/>
    <property type="project" value="InterPro"/>
</dbReference>
<dbReference type="OrthoDB" id="6430328at2759"/>
<dbReference type="GO" id="GO:0004814">
    <property type="term" value="F:arginine-tRNA ligase activity"/>
    <property type="evidence" value="ECO:0007669"/>
    <property type="project" value="InterPro"/>
</dbReference>
<dbReference type="InterPro" id="IPR014729">
    <property type="entry name" value="Rossmann-like_a/b/a_fold"/>
</dbReference>
<keyword evidence="3" id="KW-0547">Nucleotide-binding</keyword>
<dbReference type="EMBL" id="BGPR01020636">
    <property type="protein sequence ID" value="GBN85136.1"/>
    <property type="molecule type" value="Genomic_DNA"/>
</dbReference>
<dbReference type="InterPro" id="IPR001278">
    <property type="entry name" value="Arg-tRNA-ligase"/>
</dbReference>
<reference evidence="5 6" key="1">
    <citation type="journal article" date="2019" name="Sci. Rep.">
        <title>Orb-weaving spider Araneus ventricosus genome elucidates the spidroin gene catalogue.</title>
        <authorList>
            <person name="Kono N."/>
            <person name="Nakamura H."/>
            <person name="Ohtoshi R."/>
            <person name="Moran D.A.P."/>
            <person name="Shinohara A."/>
            <person name="Yoshida Y."/>
            <person name="Fujiwara M."/>
            <person name="Mori M."/>
            <person name="Tomita M."/>
            <person name="Arakawa K."/>
        </authorList>
    </citation>
    <scope>NUCLEOTIDE SEQUENCE [LARGE SCALE GENOMIC DNA]</scope>
</reference>
<accession>A0A4Y2SC27</accession>
<keyword evidence="3" id="KW-0648">Protein biosynthesis</keyword>
<evidence type="ECO:0000313" key="6">
    <source>
        <dbReference type="Proteomes" id="UP000499080"/>
    </source>
</evidence>